<dbReference type="Proteomes" id="UP001595885">
    <property type="component" value="Unassembled WGS sequence"/>
</dbReference>
<name>A0ABV9P5V8_9FLAO</name>
<comment type="caution">
    <text evidence="1">The sequence shown here is derived from an EMBL/GenBank/DDBJ whole genome shotgun (WGS) entry which is preliminary data.</text>
</comment>
<organism evidence="1 2">
    <name type="scientific">Flavobacterium ponti</name>
    <dbReference type="NCBI Taxonomy" id="665133"/>
    <lineage>
        <taxon>Bacteria</taxon>
        <taxon>Pseudomonadati</taxon>
        <taxon>Bacteroidota</taxon>
        <taxon>Flavobacteriia</taxon>
        <taxon>Flavobacteriales</taxon>
        <taxon>Flavobacteriaceae</taxon>
        <taxon>Flavobacterium</taxon>
    </lineage>
</organism>
<dbReference type="RefSeq" id="WP_379740491.1">
    <property type="nucleotide sequence ID" value="NZ_JBHSGW010000025.1"/>
</dbReference>
<evidence type="ECO:0000313" key="2">
    <source>
        <dbReference type="Proteomes" id="UP001595885"/>
    </source>
</evidence>
<gene>
    <name evidence="1" type="ORF">ACFO3U_08315</name>
</gene>
<evidence type="ECO:0000313" key="1">
    <source>
        <dbReference type="EMBL" id="MFC4739996.1"/>
    </source>
</evidence>
<dbReference type="EMBL" id="JBHSGW010000025">
    <property type="protein sequence ID" value="MFC4739996.1"/>
    <property type="molecule type" value="Genomic_DNA"/>
</dbReference>
<keyword evidence="2" id="KW-1185">Reference proteome</keyword>
<protein>
    <submittedName>
        <fullName evidence="1">Uncharacterized protein</fullName>
    </submittedName>
</protein>
<accession>A0ABV9P5V8</accession>
<reference evidence="2" key="1">
    <citation type="journal article" date="2019" name="Int. J. Syst. Evol. Microbiol.">
        <title>The Global Catalogue of Microorganisms (GCM) 10K type strain sequencing project: providing services to taxonomists for standard genome sequencing and annotation.</title>
        <authorList>
            <consortium name="The Broad Institute Genomics Platform"/>
            <consortium name="The Broad Institute Genome Sequencing Center for Infectious Disease"/>
            <person name="Wu L."/>
            <person name="Ma J."/>
        </authorList>
    </citation>
    <scope>NUCLEOTIDE SEQUENCE [LARGE SCALE GENOMIC DNA]</scope>
    <source>
        <strain evidence="2">CCUG 50349</strain>
    </source>
</reference>
<proteinExistence type="predicted"/>
<sequence>MNLINLLAEKIKEKGLEPSINLNRPNYVQPEDRIQFRSTRLIVILGMLNKESGLSKEIIACVDFLLRNEHFQSKFILEYYSGKKLVLKKLEQIEKSNQVEIDFNIVQYKSVPWDIRFNDMLMYLYVRNLIEYKTDKNNNNLRIKLSQNGVKNFHIIKDIFPSEINFLELFGTKMEHDKTIKIITEIIPNSYWKQNAEFNN</sequence>